<dbReference type="SUPFAM" id="SSF81321">
    <property type="entry name" value="Family A G protein-coupled receptor-like"/>
    <property type="match status" value="1"/>
</dbReference>
<keyword evidence="4" id="KW-1185">Reference proteome</keyword>
<feature type="transmembrane region" description="Helical" evidence="2">
    <location>
        <begin position="12"/>
        <end position="30"/>
    </location>
</feature>
<evidence type="ECO:0000313" key="3">
    <source>
        <dbReference type="EMBL" id="CAK8683671.1"/>
    </source>
</evidence>
<feature type="transmembrane region" description="Helical" evidence="2">
    <location>
        <begin position="209"/>
        <end position="231"/>
    </location>
</feature>
<dbReference type="Proteomes" id="UP001642483">
    <property type="component" value="Unassembled WGS sequence"/>
</dbReference>
<feature type="transmembrane region" description="Helical" evidence="2">
    <location>
        <begin position="243"/>
        <end position="264"/>
    </location>
</feature>
<organism evidence="3 4">
    <name type="scientific">Clavelina lepadiformis</name>
    <name type="common">Light-bulb sea squirt</name>
    <name type="synonym">Ascidia lepadiformis</name>
    <dbReference type="NCBI Taxonomy" id="159417"/>
    <lineage>
        <taxon>Eukaryota</taxon>
        <taxon>Metazoa</taxon>
        <taxon>Chordata</taxon>
        <taxon>Tunicata</taxon>
        <taxon>Ascidiacea</taxon>
        <taxon>Aplousobranchia</taxon>
        <taxon>Clavelinidae</taxon>
        <taxon>Clavelina</taxon>
    </lineage>
</organism>
<evidence type="ECO:0000256" key="1">
    <source>
        <dbReference type="SAM" id="MobiDB-lite"/>
    </source>
</evidence>
<protein>
    <recommendedName>
        <fullName evidence="5">G-protein coupled receptors family 1 profile domain-containing protein</fullName>
    </recommendedName>
</protein>
<keyword evidence="2" id="KW-0812">Transmembrane</keyword>
<proteinExistence type="predicted"/>
<gene>
    <name evidence="3" type="ORF">CVLEPA_LOCUS14716</name>
</gene>
<feature type="transmembrane region" description="Helical" evidence="2">
    <location>
        <begin position="134"/>
        <end position="155"/>
    </location>
</feature>
<evidence type="ECO:0000313" key="4">
    <source>
        <dbReference type="Proteomes" id="UP001642483"/>
    </source>
</evidence>
<name>A0ABP0FYN8_CLALP</name>
<dbReference type="EMBL" id="CAWYQH010000097">
    <property type="protein sequence ID" value="CAK8683671.1"/>
    <property type="molecule type" value="Genomic_DNA"/>
</dbReference>
<evidence type="ECO:0000256" key="2">
    <source>
        <dbReference type="SAM" id="Phobius"/>
    </source>
</evidence>
<dbReference type="Gene3D" id="1.20.1070.10">
    <property type="entry name" value="Rhodopsin 7-helix transmembrane proteins"/>
    <property type="match status" value="1"/>
</dbReference>
<feature type="transmembrane region" description="Helical" evidence="2">
    <location>
        <begin position="73"/>
        <end position="94"/>
    </location>
</feature>
<feature type="region of interest" description="Disordered" evidence="1">
    <location>
        <begin position="167"/>
        <end position="199"/>
    </location>
</feature>
<reference evidence="3 4" key="1">
    <citation type="submission" date="2024-02" db="EMBL/GenBank/DDBJ databases">
        <authorList>
            <person name="Daric V."/>
            <person name="Darras S."/>
        </authorList>
    </citation>
    <scope>NUCLEOTIDE SEQUENCE [LARGE SCALE GENOMIC DNA]</scope>
</reference>
<accession>A0ABP0FYN8</accession>
<comment type="caution">
    <text evidence="3">The sequence shown here is derived from an EMBL/GenBank/DDBJ whole genome shotgun (WGS) entry which is preliminary data.</text>
</comment>
<keyword evidence="2" id="KW-0472">Membrane</keyword>
<keyword evidence="2" id="KW-1133">Transmembrane helix</keyword>
<evidence type="ECO:0008006" key="5">
    <source>
        <dbReference type="Google" id="ProtNLM"/>
    </source>
</evidence>
<sequence length="306" mass="34420">MDWWGFRKTLMVGLFLIMNANVVCLIRGITKTAYIVGRGGVTSVTLQIRIRSSSVSSDPEKVTRKLLRGKGEAILIISLSWIIPLIYTLLIFGWNCRDYCTCLPAYYNKKHFCSTENEPLKCSNIWAPMRKGHLLLAVAIWAAQLIAIVLMLIFASRKYYRKAIKPTSPSKPPLEKDAENNDEITTLPRTQSTVSQKPYKPPLHPSMKLLIVLSTLYVLSTAPMMLCFLIDSVVTSRTYVSDLLVTISSAIVFVYCFVGPVFMIKYMPGLKSALVRMFLRCDCTVTTAVTNVARSVTMRARNRSNV</sequence>
<feature type="compositionally biased region" description="Polar residues" evidence="1">
    <location>
        <begin position="183"/>
        <end position="196"/>
    </location>
</feature>